<dbReference type="CDD" id="cd02885">
    <property type="entry name" value="NUDIX_IPP_Isomerase"/>
    <property type="match status" value="1"/>
</dbReference>
<dbReference type="AlphaFoldDB" id="A0A7Z0J6N7"/>
<evidence type="ECO:0000256" key="3">
    <source>
        <dbReference type="ARBA" id="ARBA00012057"/>
    </source>
</evidence>
<accession>A0A7Z0J6N7</accession>
<dbReference type="InterPro" id="IPR056375">
    <property type="entry name" value="Idi_bact"/>
</dbReference>
<dbReference type="NCBIfam" id="NF002995">
    <property type="entry name" value="PRK03759.1"/>
    <property type="match status" value="1"/>
</dbReference>
<feature type="domain" description="Nudix hydrolase" evidence="12">
    <location>
        <begin position="35"/>
        <end position="169"/>
    </location>
</feature>
<protein>
    <recommendedName>
        <fullName evidence="3 10">Isopentenyl-diphosphate Delta-isomerase</fullName>
        <shortName evidence="10">IPP isomerase</shortName>
        <ecNumber evidence="3 10">5.3.3.2</ecNumber>
    </recommendedName>
    <alternativeName>
        <fullName evidence="10">IPP:DMAPP isomerase</fullName>
    </alternativeName>
    <alternativeName>
        <fullName evidence="10">Isopentenyl pyrophosphate isomerase</fullName>
    </alternativeName>
</protein>
<dbReference type="UniPathway" id="UPA00059">
    <property type="reaction ID" value="UER00104"/>
</dbReference>
<dbReference type="GO" id="GO:0008299">
    <property type="term" value="P:isoprenoid biosynthetic process"/>
    <property type="evidence" value="ECO:0007669"/>
    <property type="project" value="UniProtKB-UniRule"/>
</dbReference>
<evidence type="ECO:0000259" key="12">
    <source>
        <dbReference type="PROSITE" id="PS51462"/>
    </source>
</evidence>
<keyword evidence="14" id="KW-1185">Reference proteome</keyword>
<sequence length="179" mass="19910">MQLSTIEEESVVLLDEHGRSIGTAPKRTVHGADTPLHLAFSCYVFNRQGQVLITRRALTKLTWPGVWTNSFCGHPLPDEPLATAVHRRADFELGLSLDTLDVALPEFRYRAVDSSGIVENEFCPVYRATTTLEPAANPSEVADFTWVDPSDLRTAVGATPWAFSPWMALQLPELEEFRA</sequence>
<dbReference type="PANTHER" id="PTHR10885">
    <property type="entry name" value="ISOPENTENYL-DIPHOSPHATE DELTA-ISOMERASE"/>
    <property type="match status" value="1"/>
</dbReference>
<feature type="binding site" evidence="10">
    <location>
        <position position="92"/>
    </location>
    <ligand>
        <name>Mg(2+)</name>
        <dbReference type="ChEBI" id="CHEBI:18420"/>
    </ligand>
</feature>
<dbReference type="InterPro" id="IPR011876">
    <property type="entry name" value="IsopentenylPP_isomerase_typ1"/>
</dbReference>
<comment type="pathway">
    <text evidence="1 10">Isoprenoid biosynthesis; dimethylallyl diphosphate biosynthesis; dimethylallyl diphosphate from isopentenyl diphosphate: step 1/1.</text>
</comment>
<feature type="active site" evidence="10 11">
    <location>
        <position position="121"/>
    </location>
</feature>
<keyword evidence="9 10" id="KW-0413">Isomerase</keyword>
<dbReference type="SUPFAM" id="SSF55811">
    <property type="entry name" value="Nudix"/>
    <property type="match status" value="1"/>
</dbReference>
<dbReference type="NCBIfam" id="TIGR02150">
    <property type="entry name" value="IPP_isom_1"/>
    <property type="match status" value="1"/>
</dbReference>
<keyword evidence="5 10" id="KW-0479">Metal-binding</keyword>
<comment type="catalytic activity">
    <reaction evidence="10">
        <text>isopentenyl diphosphate = dimethylallyl diphosphate</text>
        <dbReference type="Rhea" id="RHEA:23284"/>
        <dbReference type="ChEBI" id="CHEBI:57623"/>
        <dbReference type="ChEBI" id="CHEBI:128769"/>
        <dbReference type="EC" id="5.3.3.2"/>
    </reaction>
</comment>
<dbReference type="InterPro" id="IPR015797">
    <property type="entry name" value="NUDIX_hydrolase-like_dom_sf"/>
</dbReference>
<dbReference type="GO" id="GO:0050992">
    <property type="term" value="P:dimethylallyl diphosphate biosynthetic process"/>
    <property type="evidence" value="ECO:0007669"/>
    <property type="project" value="UniProtKB-UniRule"/>
</dbReference>
<feature type="binding site" evidence="10">
    <location>
        <position position="30"/>
    </location>
    <ligand>
        <name>Mn(2+)</name>
        <dbReference type="ChEBI" id="CHEBI:29035"/>
    </ligand>
</feature>
<dbReference type="EMBL" id="JACCFM010000001">
    <property type="protein sequence ID" value="NYJ20722.1"/>
    <property type="molecule type" value="Genomic_DNA"/>
</dbReference>
<dbReference type="GO" id="GO:0046872">
    <property type="term" value="F:metal ion binding"/>
    <property type="evidence" value="ECO:0007669"/>
    <property type="project" value="UniProtKB-KW"/>
</dbReference>
<gene>
    <name evidence="10" type="primary">idi</name>
    <name evidence="13" type="ORF">HNR05_002513</name>
</gene>
<keyword evidence="4 10" id="KW-0963">Cytoplasm</keyword>
<feature type="binding site" evidence="10">
    <location>
        <position position="121"/>
    </location>
    <ligand>
        <name>Mn(2+)</name>
        <dbReference type="ChEBI" id="CHEBI:29035"/>
    </ligand>
</feature>
<dbReference type="HAMAP" id="MF_00202">
    <property type="entry name" value="Idi"/>
    <property type="match status" value="1"/>
</dbReference>
<evidence type="ECO:0000256" key="9">
    <source>
        <dbReference type="ARBA" id="ARBA00023235"/>
    </source>
</evidence>
<evidence type="ECO:0000256" key="5">
    <source>
        <dbReference type="ARBA" id="ARBA00022723"/>
    </source>
</evidence>
<feature type="binding site" evidence="10">
    <location>
        <position position="119"/>
    </location>
    <ligand>
        <name>Mn(2+)</name>
        <dbReference type="ChEBI" id="CHEBI:29035"/>
    </ligand>
</feature>
<dbReference type="GO" id="GO:0004452">
    <property type="term" value="F:isopentenyl-diphosphate delta-isomerase activity"/>
    <property type="evidence" value="ECO:0007669"/>
    <property type="project" value="UniProtKB-UniRule"/>
</dbReference>
<evidence type="ECO:0000256" key="1">
    <source>
        <dbReference type="ARBA" id="ARBA00004826"/>
    </source>
</evidence>
<dbReference type="GO" id="GO:0005737">
    <property type="term" value="C:cytoplasm"/>
    <property type="evidence" value="ECO:0007669"/>
    <property type="project" value="UniProtKB-SubCell"/>
</dbReference>
<dbReference type="PIRSF" id="PIRSF018427">
    <property type="entry name" value="Isopntndiph_ism"/>
    <property type="match status" value="1"/>
</dbReference>
<proteinExistence type="inferred from homology"/>
<reference evidence="13 14" key="1">
    <citation type="submission" date="2020-07" db="EMBL/GenBank/DDBJ databases">
        <title>Sequencing the genomes of 1000 actinobacteria strains.</title>
        <authorList>
            <person name="Klenk H.-P."/>
        </authorList>
    </citation>
    <scope>NUCLEOTIDE SEQUENCE [LARGE SCALE GENOMIC DNA]</scope>
    <source>
        <strain evidence="13 14">LI1</strain>
    </source>
</reference>
<comment type="similarity">
    <text evidence="2 10">Belongs to the IPP isomerase type 1 family.</text>
</comment>
<organism evidence="13 14">
    <name type="scientific">Glaciibacter psychrotolerans</name>
    <dbReference type="NCBI Taxonomy" id="670054"/>
    <lineage>
        <taxon>Bacteria</taxon>
        <taxon>Bacillati</taxon>
        <taxon>Actinomycetota</taxon>
        <taxon>Actinomycetes</taxon>
        <taxon>Micrococcales</taxon>
        <taxon>Microbacteriaceae</taxon>
        <taxon>Glaciibacter</taxon>
    </lineage>
</organism>
<evidence type="ECO:0000256" key="6">
    <source>
        <dbReference type="ARBA" id="ARBA00022842"/>
    </source>
</evidence>
<feature type="binding site" evidence="10">
    <location>
        <position position="74"/>
    </location>
    <ligand>
        <name>Mn(2+)</name>
        <dbReference type="ChEBI" id="CHEBI:29035"/>
    </ligand>
</feature>
<keyword evidence="7 10" id="KW-0464">Manganese</keyword>
<evidence type="ECO:0000313" key="13">
    <source>
        <dbReference type="EMBL" id="NYJ20722.1"/>
    </source>
</evidence>
<evidence type="ECO:0000256" key="11">
    <source>
        <dbReference type="PIRSR" id="PIRSR018427-1"/>
    </source>
</evidence>
<dbReference type="Gene3D" id="3.90.79.10">
    <property type="entry name" value="Nucleoside Triphosphate Pyrophosphohydrolase"/>
    <property type="match status" value="1"/>
</dbReference>
<dbReference type="Pfam" id="PF00293">
    <property type="entry name" value="NUDIX"/>
    <property type="match status" value="1"/>
</dbReference>
<dbReference type="PANTHER" id="PTHR10885:SF0">
    <property type="entry name" value="ISOPENTENYL-DIPHOSPHATE DELTA-ISOMERASE"/>
    <property type="match status" value="1"/>
</dbReference>
<keyword evidence="8 10" id="KW-0414">Isoprene biosynthesis</keyword>
<comment type="function">
    <text evidence="10">Catalyzes the 1,3-allylic rearrangement of the homoallylic substrate isopentenyl (IPP) to its highly electrophilic allylic isomer, dimethylallyl diphosphate (DMAPP).</text>
</comment>
<dbReference type="PROSITE" id="PS51462">
    <property type="entry name" value="NUDIX"/>
    <property type="match status" value="1"/>
</dbReference>
<comment type="caution">
    <text evidence="13">The sequence shown here is derived from an EMBL/GenBank/DDBJ whole genome shotgun (WGS) entry which is preliminary data.</text>
</comment>
<comment type="subcellular location">
    <subcellularLocation>
        <location evidence="10">Cytoplasm</location>
    </subcellularLocation>
</comment>
<evidence type="ECO:0000256" key="2">
    <source>
        <dbReference type="ARBA" id="ARBA00007579"/>
    </source>
</evidence>
<evidence type="ECO:0000256" key="10">
    <source>
        <dbReference type="HAMAP-Rule" id="MF_00202"/>
    </source>
</evidence>
<feature type="binding site" evidence="10">
    <location>
        <position position="37"/>
    </location>
    <ligand>
        <name>Mn(2+)</name>
        <dbReference type="ChEBI" id="CHEBI:29035"/>
    </ligand>
</feature>
<comment type="cofactor">
    <cofactor evidence="10">
        <name>Mn(2+)</name>
        <dbReference type="ChEBI" id="CHEBI:29035"/>
    </cofactor>
    <text evidence="10">Binds 1 Mn(2+) ion per subunit.</text>
</comment>
<feature type="active site" evidence="10 11">
    <location>
        <position position="72"/>
    </location>
</feature>
<dbReference type="Proteomes" id="UP000537260">
    <property type="component" value="Unassembled WGS sequence"/>
</dbReference>
<evidence type="ECO:0000313" key="14">
    <source>
        <dbReference type="Proteomes" id="UP000537260"/>
    </source>
</evidence>
<dbReference type="FunFam" id="3.90.79.10:FF:000009">
    <property type="entry name" value="Isopentenyl-diphosphate Delta-isomerase"/>
    <property type="match status" value="1"/>
</dbReference>
<name>A0A7Z0J6N7_9MICO</name>
<evidence type="ECO:0000256" key="7">
    <source>
        <dbReference type="ARBA" id="ARBA00023211"/>
    </source>
</evidence>
<dbReference type="RefSeq" id="WP_179579384.1">
    <property type="nucleotide sequence ID" value="NZ_JACCFM010000001.1"/>
</dbReference>
<comment type="cofactor">
    <cofactor evidence="10">
        <name>Mg(2+)</name>
        <dbReference type="ChEBI" id="CHEBI:18420"/>
    </cofactor>
    <text evidence="10">Binds 1 Mg(2+) ion per subunit. The magnesium ion binds only when substrate is bound.</text>
</comment>
<evidence type="ECO:0000256" key="4">
    <source>
        <dbReference type="ARBA" id="ARBA00022490"/>
    </source>
</evidence>
<keyword evidence="6 10" id="KW-0460">Magnesium</keyword>
<evidence type="ECO:0000256" key="8">
    <source>
        <dbReference type="ARBA" id="ARBA00023229"/>
    </source>
</evidence>
<dbReference type="EC" id="5.3.3.2" evidence="3 10"/>
<dbReference type="InterPro" id="IPR000086">
    <property type="entry name" value="NUDIX_hydrolase_dom"/>
</dbReference>